<feature type="chain" id="PRO_5043456350" evidence="3">
    <location>
        <begin position="29"/>
        <end position="268"/>
    </location>
</feature>
<feature type="compositionally biased region" description="Basic and acidic residues" evidence="1">
    <location>
        <begin position="46"/>
        <end position="64"/>
    </location>
</feature>
<dbReference type="Proteomes" id="UP000467006">
    <property type="component" value="Chromosome"/>
</dbReference>
<feature type="region of interest" description="Disordered" evidence="1">
    <location>
        <begin position="160"/>
        <end position="207"/>
    </location>
</feature>
<feature type="compositionally biased region" description="Low complexity" evidence="1">
    <location>
        <begin position="178"/>
        <end position="207"/>
    </location>
</feature>
<protein>
    <submittedName>
        <fullName evidence="4">Uncharacterized protein</fullName>
    </submittedName>
</protein>
<evidence type="ECO:0000313" key="5">
    <source>
        <dbReference type="Proteomes" id="UP000467006"/>
    </source>
</evidence>
<evidence type="ECO:0000256" key="3">
    <source>
        <dbReference type="SAM" id="SignalP"/>
    </source>
</evidence>
<accession>A0A7I7K6P2</accession>
<dbReference type="AlphaFoldDB" id="A0A7I7K6P2"/>
<organism evidence="4 5">
    <name type="scientific">Mycolicibacterium duvalii</name>
    <dbReference type="NCBI Taxonomy" id="39688"/>
    <lineage>
        <taxon>Bacteria</taxon>
        <taxon>Bacillati</taxon>
        <taxon>Actinomycetota</taxon>
        <taxon>Actinomycetes</taxon>
        <taxon>Mycobacteriales</taxon>
        <taxon>Mycobacteriaceae</taxon>
        <taxon>Mycolicibacterium</taxon>
    </lineage>
</organism>
<feature type="transmembrane region" description="Helical" evidence="2">
    <location>
        <begin position="226"/>
        <end position="249"/>
    </location>
</feature>
<evidence type="ECO:0000256" key="2">
    <source>
        <dbReference type="SAM" id="Phobius"/>
    </source>
</evidence>
<keyword evidence="2" id="KW-0812">Transmembrane</keyword>
<dbReference type="OrthoDB" id="4762007at2"/>
<feature type="region of interest" description="Disordered" evidence="1">
    <location>
        <begin position="16"/>
        <end position="128"/>
    </location>
</feature>
<evidence type="ECO:0000313" key="4">
    <source>
        <dbReference type="EMBL" id="BBX19687.1"/>
    </source>
</evidence>
<keyword evidence="2" id="KW-1133">Transmembrane helix</keyword>
<keyword evidence="3" id="KW-0732">Signal</keyword>
<dbReference type="EMBL" id="AP022563">
    <property type="protein sequence ID" value="BBX19687.1"/>
    <property type="molecule type" value="Genomic_DNA"/>
</dbReference>
<proteinExistence type="predicted"/>
<feature type="signal peptide" evidence="3">
    <location>
        <begin position="1"/>
        <end position="28"/>
    </location>
</feature>
<reference evidence="4 5" key="1">
    <citation type="journal article" date="2019" name="Emerg. Microbes Infect.">
        <title>Comprehensive subspecies identification of 175 nontuberculous mycobacteria species based on 7547 genomic profiles.</title>
        <authorList>
            <person name="Matsumoto Y."/>
            <person name="Kinjo T."/>
            <person name="Motooka D."/>
            <person name="Nabeya D."/>
            <person name="Jung N."/>
            <person name="Uechi K."/>
            <person name="Horii T."/>
            <person name="Iida T."/>
            <person name="Fujita J."/>
            <person name="Nakamura S."/>
        </authorList>
    </citation>
    <scope>NUCLEOTIDE SEQUENCE [LARGE SCALE GENOMIC DNA]</scope>
    <source>
        <strain evidence="4 5">JCM 6396</strain>
    </source>
</reference>
<name>A0A7I7K6P2_9MYCO</name>
<sequence length="268" mass="26547">MASRARFTAAALLAAGTLSGLTGGTAGADPQPGTDRATGSDTADTVSERRSAARAEKPTGDQPRRPRCKRRDPECGGLGTPPAPEAPPSSDSNDGGGLPGVLPGRPAPLPEMPRIPPPLGEPQVPDLIDTVPGVGLPLNSPVGAPISVPVLPVPALAAPRPAAPAGPGPRPQAPPPRQSAGDPRPARAPEPATAPGATPAAGPVSGPPSFRVGYPDYLRGAGLPQIAAIALPGLAGILVLTGAGGLLGYRQAKAGRVIAVRGATRFMN</sequence>
<dbReference type="KEGG" id="mdu:MDUV_45470"/>
<keyword evidence="2" id="KW-0472">Membrane</keyword>
<evidence type="ECO:0000256" key="1">
    <source>
        <dbReference type="SAM" id="MobiDB-lite"/>
    </source>
</evidence>
<feature type="compositionally biased region" description="Pro residues" evidence="1">
    <location>
        <begin position="161"/>
        <end position="177"/>
    </location>
</feature>
<feature type="compositionally biased region" description="Pro residues" evidence="1">
    <location>
        <begin position="105"/>
        <end position="120"/>
    </location>
</feature>
<dbReference type="RefSeq" id="WP_098006457.1">
    <property type="nucleotide sequence ID" value="NZ_AP022563.1"/>
</dbReference>
<keyword evidence="5" id="KW-1185">Reference proteome</keyword>
<gene>
    <name evidence="4" type="ORF">MDUV_45470</name>
</gene>